<comment type="similarity">
    <text evidence="2 9">Belongs to the glycosyl hydrolase 10 (cellulase F) family.</text>
</comment>
<dbReference type="Proteomes" id="UP001595607">
    <property type="component" value="Unassembled WGS sequence"/>
</dbReference>
<proteinExistence type="inferred from homology"/>
<dbReference type="PRINTS" id="PR00134">
    <property type="entry name" value="GLHYDRLASE10"/>
</dbReference>
<protein>
    <recommendedName>
        <fullName evidence="9">Beta-xylanase</fullName>
        <ecNumber evidence="9">3.2.1.8</ecNumber>
    </recommendedName>
</protein>
<dbReference type="RefSeq" id="WP_189574883.1">
    <property type="nucleotide sequence ID" value="NZ_BMXU01000002.1"/>
</dbReference>
<dbReference type="EMBL" id="JBHRVA010000003">
    <property type="protein sequence ID" value="MFC3302878.1"/>
    <property type="molecule type" value="Genomic_DNA"/>
</dbReference>
<evidence type="ECO:0000256" key="1">
    <source>
        <dbReference type="ARBA" id="ARBA00000681"/>
    </source>
</evidence>
<keyword evidence="3" id="KW-0858">Xylan degradation</keyword>
<dbReference type="SUPFAM" id="SSF51445">
    <property type="entry name" value="(Trans)glycosidases"/>
    <property type="match status" value="1"/>
</dbReference>
<keyword evidence="7 9" id="KW-0326">Glycosidase</keyword>
<keyword evidence="6 9" id="KW-0119">Carbohydrate metabolism</keyword>
<evidence type="ECO:0000256" key="3">
    <source>
        <dbReference type="ARBA" id="ARBA00022651"/>
    </source>
</evidence>
<evidence type="ECO:0000256" key="4">
    <source>
        <dbReference type="ARBA" id="ARBA00022729"/>
    </source>
</evidence>
<keyword evidence="5 9" id="KW-0378">Hydrolase</keyword>
<keyword evidence="4" id="KW-0732">Signal</keyword>
<keyword evidence="12" id="KW-1185">Reference proteome</keyword>
<dbReference type="PANTHER" id="PTHR31490:SF88">
    <property type="entry name" value="BETA-XYLANASE"/>
    <property type="match status" value="1"/>
</dbReference>
<evidence type="ECO:0000256" key="5">
    <source>
        <dbReference type="ARBA" id="ARBA00022801"/>
    </source>
</evidence>
<dbReference type="InterPro" id="IPR017853">
    <property type="entry name" value="GH"/>
</dbReference>
<evidence type="ECO:0000256" key="7">
    <source>
        <dbReference type="ARBA" id="ARBA00023295"/>
    </source>
</evidence>
<evidence type="ECO:0000313" key="12">
    <source>
        <dbReference type="Proteomes" id="UP001595607"/>
    </source>
</evidence>
<dbReference type="Gene3D" id="3.20.20.80">
    <property type="entry name" value="Glycosidases"/>
    <property type="match status" value="1"/>
</dbReference>
<dbReference type="InterPro" id="IPR001000">
    <property type="entry name" value="GH10_dom"/>
</dbReference>
<evidence type="ECO:0000313" key="11">
    <source>
        <dbReference type="EMBL" id="MFC3302878.1"/>
    </source>
</evidence>
<evidence type="ECO:0000256" key="6">
    <source>
        <dbReference type="ARBA" id="ARBA00023277"/>
    </source>
</evidence>
<evidence type="ECO:0000256" key="9">
    <source>
        <dbReference type="RuleBase" id="RU361174"/>
    </source>
</evidence>
<dbReference type="PANTHER" id="PTHR31490">
    <property type="entry name" value="GLYCOSYL HYDROLASE"/>
    <property type="match status" value="1"/>
</dbReference>
<organism evidence="11 12">
    <name type="scientific">Parvularcula lutaonensis</name>
    <dbReference type="NCBI Taxonomy" id="491923"/>
    <lineage>
        <taxon>Bacteria</taxon>
        <taxon>Pseudomonadati</taxon>
        <taxon>Pseudomonadota</taxon>
        <taxon>Alphaproteobacteria</taxon>
        <taxon>Parvularculales</taxon>
        <taxon>Parvularculaceae</taxon>
        <taxon>Parvularcula</taxon>
    </lineage>
</organism>
<dbReference type="SMART" id="SM00633">
    <property type="entry name" value="Glyco_10"/>
    <property type="match status" value="1"/>
</dbReference>
<evidence type="ECO:0000256" key="2">
    <source>
        <dbReference type="ARBA" id="ARBA00007495"/>
    </source>
</evidence>
<name>A0ABV7MBN1_9PROT</name>
<dbReference type="EC" id="3.2.1.8" evidence="9"/>
<comment type="caution">
    <text evidence="11">The sequence shown here is derived from an EMBL/GenBank/DDBJ whole genome shotgun (WGS) entry which is preliminary data.</text>
</comment>
<evidence type="ECO:0000256" key="8">
    <source>
        <dbReference type="ARBA" id="ARBA00023326"/>
    </source>
</evidence>
<dbReference type="PROSITE" id="PS51760">
    <property type="entry name" value="GH10_2"/>
    <property type="match status" value="1"/>
</dbReference>
<evidence type="ECO:0000259" key="10">
    <source>
        <dbReference type="PROSITE" id="PS51760"/>
    </source>
</evidence>
<accession>A0ABV7MBN1</accession>
<comment type="catalytic activity">
    <reaction evidence="1 9">
        <text>Endohydrolysis of (1-&gt;4)-beta-D-xylosidic linkages in xylans.</text>
        <dbReference type="EC" id="3.2.1.8"/>
    </reaction>
</comment>
<dbReference type="Pfam" id="PF00331">
    <property type="entry name" value="Glyco_hydro_10"/>
    <property type="match status" value="1"/>
</dbReference>
<dbReference type="InterPro" id="IPR044846">
    <property type="entry name" value="GH10"/>
</dbReference>
<feature type="domain" description="GH10" evidence="10">
    <location>
        <begin position="28"/>
        <end position="363"/>
    </location>
</feature>
<gene>
    <name evidence="11" type="ORF">ACFONP_09050</name>
</gene>
<reference evidence="12" key="1">
    <citation type="journal article" date="2019" name="Int. J. Syst. Evol. Microbiol.">
        <title>The Global Catalogue of Microorganisms (GCM) 10K type strain sequencing project: providing services to taxonomists for standard genome sequencing and annotation.</title>
        <authorList>
            <consortium name="The Broad Institute Genomics Platform"/>
            <consortium name="The Broad Institute Genome Sequencing Center for Infectious Disease"/>
            <person name="Wu L."/>
            <person name="Ma J."/>
        </authorList>
    </citation>
    <scope>NUCLEOTIDE SEQUENCE [LARGE SCALE GENOMIC DNA]</scope>
    <source>
        <strain evidence="12">KCTC 22245</strain>
    </source>
</reference>
<sequence length="372" mass="41716">MTGCFTRRSVLALAGGAASLAGCSVLGTRRKPSLAELARAKGLRVGSAMNARQLDDANYRALILRECETIVAENEHKMYVIQPDPGPMNFAPSDALADFARTNGLKMRGHTLVWHHPRWLPDWINETEFSSPSAAEAELRRYISAVASRNQDVIYSWDVVNEAVDETTGEYRETSYSRAMGGAPEVIDACFRIARDAAPGATLAYNDYMSWEGGSANHRTGVLRLLEDLHKRGTPIDALGVQSHSNQDMPDEFTPAKKRAWRAFVDDVTSMGFDIYLTEFDVNDTRLPPDPALRDRIIAAYTEEYLGMMLEYEEVKDLLVWGMTDRDSWLQTFLPREDGVEKRPAPYDSRFRPKPMRDAIARALRQAPPRPA</sequence>
<dbReference type="PROSITE" id="PS51257">
    <property type="entry name" value="PROKAR_LIPOPROTEIN"/>
    <property type="match status" value="1"/>
</dbReference>
<keyword evidence="8 9" id="KW-0624">Polysaccharide degradation</keyword>